<dbReference type="CDD" id="cd23992">
    <property type="entry name" value="PBP_GOBP"/>
    <property type="match status" value="1"/>
</dbReference>
<reference evidence="5" key="1">
    <citation type="submission" date="2018-01" db="EMBL/GenBank/DDBJ databases">
        <authorList>
            <person name="Yang H."/>
        </authorList>
    </citation>
    <scope>NUCLEOTIDE SEQUENCE</scope>
</reference>
<keyword evidence="3" id="KW-0964">Secreted</keyword>
<feature type="signal peptide" evidence="4">
    <location>
        <begin position="1"/>
        <end position="20"/>
    </location>
</feature>
<evidence type="ECO:0000313" key="5">
    <source>
        <dbReference type="EMBL" id="AYP30824.1"/>
    </source>
</evidence>
<dbReference type="InterPro" id="IPR036728">
    <property type="entry name" value="PBP_GOBP_sf"/>
</dbReference>
<comment type="subcellular location">
    <subcellularLocation>
        <location evidence="1">Secreted</location>
    </subcellularLocation>
</comment>
<dbReference type="GO" id="GO:0005576">
    <property type="term" value="C:extracellular region"/>
    <property type="evidence" value="ECO:0007669"/>
    <property type="project" value="UniProtKB-SubCell"/>
</dbReference>
<sequence>MANVFFVLTCLGLLVNIASSDDMDCTRPPPPQWREEMKCCKMPGMKHRDFSTGRDCMKEIEDAHPEFEFKRHHHPKPFGNNNITQCFEQCVYKKSSLLDGDNKLNSTAIREDVTKQLTGVWKEVGVKLVDECLETAQKKVAENAECKSGSFEFKMCFLRGLFMNCPAESWTDSMLNLSINNGKPRSSNTLAIELR</sequence>
<evidence type="ECO:0000256" key="2">
    <source>
        <dbReference type="ARBA" id="ARBA00008098"/>
    </source>
</evidence>
<feature type="chain" id="PRO_5018113839" evidence="4">
    <location>
        <begin position="21"/>
        <end position="195"/>
    </location>
</feature>
<dbReference type="GO" id="GO:0005549">
    <property type="term" value="F:odorant binding"/>
    <property type="evidence" value="ECO:0007669"/>
    <property type="project" value="InterPro"/>
</dbReference>
<dbReference type="InterPro" id="IPR006170">
    <property type="entry name" value="PBP/GOBP"/>
</dbReference>
<protein>
    <submittedName>
        <fullName evidence="5">OBP25</fullName>
    </submittedName>
</protein>
<keyword evidence="4" id="KW-0732">Signal</keyword>
<evidence type="ECO:0000256" key="4">
    <source>
        <dbReference type="SAM" id="SignalP"/>
    </source>
</evidence>
<accession>A0A3G2YUY0</accession>
<dbReference type="AlphaFoldDB" id="A0A3G2YUY0"/>
<organism evidence="5">
    <name type="scientific">Corythucha ciliata</name>
    <name type="common">Sycamore lace bug</name>
    <name type="synonym">Tingis ciliata</name>
    <dbReference type="NCBI Taxonomy" id="369451"/>
    <lineage>
        <taxon>Eukaryota</taxon>
        <taxon>Metazoa</taxon>
        <taxon>Ecdysozoa</taxon>
        <taxon>Arthropoda</taxon>
        <taxon>Hexapoda</taxon>
        <taxon>Insecta</taxon>
        <taxon>Pterygota</taxon>
        <taxon>Neoptera</taxon>
        <taxon>Paraneoptera</taxon>
        <taxon>Hemiptera</taxon>
        <taxon>Heteroptera</taxon>
        <taxon>Panheteroptera</taxon>
        <taxon>Cimicomorpha</taxon>
        <taxon>Tingidae</taxon>
        <taxon>Corythucha</taxon>
    </lineage>
</organism>
<dbReference type="SUPFAM" id="SSF47565">
    <property type="entry name" value="Insect pheromone/odorant-binding proteins"/>
    <property type="match status" value="1"/>
</dbReference>
<proteinExistence type="evidence at transcript level"/>
<comment type="similarity">
    <text evidence="2">Belongs to the PBP/GOBP family.</text>
</comment>
<evidence type="ECO:0000256" key="1">
    <source>
        <dbReference type="ARBA" id="ARBA00004613"/>
    </source>
</evidence>
<name>A0A3G2YUY0_CORCT</name>
<dbReference type="InterPro" id="IPR052295">
    <property type="entry name" value="Odorant-binding_protein"/>
</dbReference>
<dbReference type="Pfam" id="PF01395">
    <property type="entry name" value="PBP_GOBP"/>
    <property type="match status" value="1"/>
</dbReference>
<dbReference type="PANTHER" id="PTHR21066">
    <property type="entry name" value="ODORANT-BINDING PROTEIN 59A-RELATED"/>
    <property type="match status" value="1"/>
</dbReference>
<dbReference type="Gene3D" id="1.10.238.270">
    <property type="match status" value="1"/>
</dbReference>
<dbReference type="EMBL" id="MG820732">
    <property type="protein sequence ID" value="AYP30824.1"/>
    <property type="molecule type" value="mRNA"/>
</dbReference>
<evidence type="ECO:0000256" key="3">
    <source>
        <dbReference type="ARBA" id="ARBA00022525"/>
    </source>
</evidence>